<dbReference type="AlphaFoldDB" id="X0VTU5"/>
<evidence type="ECO:0000313" key="2">
    <source>
        <dbReference type="EMBL" id="GAG14542.1"/>
    </source>
</evidence>
<feature type="region of interest" description="Disordered" evidence="1">
    <location>
        <begin position="1"/>
        <end position="33"/>
    </location>
</feature>
<organism evidence="2">
    <name type="scientific">marine sediment metagenome</name>
    <dbReference type="NCBI Taxonomy" id="412755"/>
    <lineage>
        <taxon>unclassified sequences</taxon>
        <taxon>metagenomes</taxon>
        <taxon>ecological metagenomes</taxon>
    </lineage>
</organism>
<feature type="non-terminal residue" evidence="2">
    <location>
        <position position="33"/>
    </location>
</feature>
<proteinExistence type="predicted"/>
<sequence length="33" mass="3417">MSPPVETALDVRVGAARSGNTKMRTGQLESAEG</sequence>
<accession>X0VTU5</accession>
<evidence type="ECO:0000256" key="1">
    <source>
        <dbReference type="SAM" id="MobiDB-lite"/>
    </source>
</evidence>
<reference evidence="2" key="1">
    <citation type="journal article" date="2014" name="Front. Microbiol.">
        <title>High frequency of phylogenetically diverse reductive dehalogenase-homologous genes in deep subseafloor sedimentary metagenomes.</title>
        <authorList>
            <person name="Kawai M."/>
            <person name="Futagami T."/>
            <person name="Toyoda A."/>
            <person name="Takaki Y."/>
            <person name="Nishi S."/>
            <person name="Hori S."/>
            <person name="Arai W."/>
            <person name="Tsubouchi T."/>
            <person name="Morono Y."/>
            <person name="Uchiyama I."/>
            <person name="Ito T."/>
            <person name="Fujiyama A."/>
            <person name="Inagaki F."/>
            <person name="Takami H."/>
        </authorList>
    </citation>
    <scope>NUCLEOTIDE SEQUENCE</scope>
    <source>
        <strain evidence="2">Expedition CK06-06</strain>
    </source>
</reference>
<gene>
    <name evidence="2" type="ORF">S01H1_55811</name>
</gene>
<protein>
    <submittedName>
        <fullName evidence="2">Uncharacterized protein</fullName>
    </submittedName>
</protein>
<name>X0VTU5_9ZZZZ</name>
<dbReference type="EMBL" id="BARS01036295">
    <property type="protein sequence ID" value="GAG14542.1"/>
    <property type="molecule type" value="Genomic_DNA"/>
</dbReference>
<feature type="compositionally biased region" description="Polar residues" evidence="1">
    <location>
        <begin position="18"/>
        <end position="33"/>
    </location>
</feature>
<comment type="caution">
    <text evidence="2">The sequence shown here is derived from an EMBL/GenBank/DDBJ whole genome shotgun (WGS) entry which is preliminary data.</text>
</comment>